<dbReference type="AlphaFoldDB" id="A0A1C4GST3"/>
<keyword evidence="1" id="KW-0812">Transmembrane</keyword>
<keyword evidence="1" id="KW-0472">Membrane</keyword>
<evidence type="ECO:0000313" key="2">
    <source>
        <dbReference type="EMBL" id="SCC71240.1"/>
    </source>
</evidence>
<sequence>MILDFWYSARCTRQIKLIVCITTCVMIYLCATVAPLSPLFTMISLVIGMAVHGLRVLSLKITADNPYQRGFSILFLIMPMIALMTLISSLSAEHKVILILQVLGFAALGLFLLSTFPHRKFN</sequence>
<organism evidence="2 3">
    <name type="scientific">Acinetobacter albensis</name>
    <dbReference type="NCBI Taxonomy" id="1673609"/>
    <lineage>
        <taxon>Bacteria</taxon>
        <taxon>Pseudomonadati</taxon>
        <taxon>Pseudomonadota</taxon>
        <taxon>Gammaproteobacteria</taxon>
        <taxon>Moraxellales</taxon>
        <taxon>Moraxellaceae</taxon>
        <taxon>Acinetobacter</taxon>
    </lineage>
</organism>
<feature type="transmembrane region" description="Helical" evidence="1">
    <location>
        <begin position="70"/>
        <end position="90"/>
    </location>
</feature>
<name>A0A1C4GST3_9GAMM</name>
<dbReference type="Proteomes" id="UP000243661">
    <property type="component" value="Unassembled WGS sequence"/>
</dbReference>
<dbReference type="EMBL" id="FMBK01000003">
    <property type="protein sequence ID" value="SCC71240.1"/>
    <property type="molecule type" value="Genomic_DNA"/>
</dbReference>
<reference evidence="2 3" key="1">
    <citation type="submission" date="2016-08" db="EMBL/GenBank/DDBJ databases">
        <authorList>
            <person name="Seilhamer J.J."/>
        </authorList>
    </citation>
    <scope>NUCLEOTIDE SEQUENCE [LARGE SCALE GENOMIC DNA]</scope>
    <source>
        <strain evidence="2 3">ANC 4874</strain>
    </source>
</reference>
<feature type="transmembrane region" description="Helical" evidence="1">
    <location>
        <begin position="40"/>
        <end position="58"/>
    </location>
</feature>
<feature type="transmembrane region" description="Helical" evidence="1">
    <location>
        <begin position="15"/>
        <end position="34"/>
    </location>
</feature>
<feature type="transmembrane region" description="Helical" evidence="1">
    <location>
        <begin position="96"/>
        <end position="116"/>
    </location>
</feature>
<evidence type="ECO:0000256" key="1">
    <source>
        <dbReference type="SAM" id="Phobius"/>
    </source>
</evidence>
<protein>
    <submittedName>
        <fullName evidence="2">Uncharacterized protein</fullName>
    </submittedName>
</protein>
<gene>
    <name evidence="2" type="ORF">GA0116959_10389</name>
</gene>
<proteinExistence type="predicted"/>
<evidence type="ECO:0000313" key="3">
    <source>
        <dbReference type="Proteomes" id="UP000243661"/>
    </source>
</evidence>
<keyword evidence="1" id="KW-1133">Transmembrane helix</keyword>
<accession>A0A1C4GST3</accession>